<dbReference type="SUPFAM" id="SSF52540">
    <property type="entry name" value="P-loop containing nucleoside triphosphate hydrolases"/>
    <property type="match status" value="1"/>
</dbReference>
<keyword evidence="1" id="KW-0028">Amino-acid biosynthesis</keyword>
<dbReference type="Pfam" id="PF00685">
    <property type="entry name" value="Sulfotransfer_1"/>
    <property type="match status" value="1"/>
</dbReference>
<dbReference type="PANTHER" id="PTHR45937">
    <property type="entry name" value="ASPARAGINE SYNTHETASE DOMAIN-CONTAINING PROTEIN 1"/>
    <property type="match status" value="1"/>
</dbReference>
<protein>
    <recommendedName>
        <fullName evidence="4">Sulfotransferase</fullName>
        <ecNumber evidence="4">2.8.2.-</ecNumber>
    </recommendedName>
</protein>
<evidence type="ECO:0000256" key="2">
    <source>
        <dbReference type="ARBA" id="ARBA00022888"/>
    </source>
</evidence>
<proteinExistence type="inferred from homology"/>
<evidence type="ECO:0000256" key="3">
    <source>
        <dbReference type="ARBA" id="ARBA00022962"/>
    </source>
</evidence>
<evidence type="ECO:0000256" key="4">
    <source>
        <dbReference type="RuleBase" id="RU361155"/>
    </source>
</evidence>
<feature type="non-terminal residue" evidence="6">
    <location>
        <position position="162"/>
    </location>
</feature>
<evidence type="ECO:0000259" key="5">
    <source>
        <dbReference type="Pfam" id="PF00685"/>
    </source>
</evidence>
<evidence type="ECO:0000313" key="6">
    <source>
        <dbReference type="EMBL" id="KAK7835302.1"/>
    </source>
</evidence>
<keyword evidence="4" id="KW-0808">Transferase</keyword>
<organism evidence="6 7">
    <name type="scientific">Myodes glareolus</name>
    <name type="common">Bank vole</name>
    <name type="synonym">Clethrionomys glareolus</name>
    <dbReference type="NCBI Taxonomy" id="447135"/>
    <lineage>
        <taxon>Eukaryota</taxon>
        <taxon>Metazoa</taxon>
        <taxon>Chordata</taxon>
        <taxon>Craniata</taxon>
        <taxon>Vertebrata</taxon>
        <taxon>Euteleostomi</taxon>
        <taxon>Mammalia</taxon>
        <taxon>Eutheria</taxon>
        <taxon>Euarchontoglires</taxon>
        <taxon>Glires</taxon>
        <taxon>Rodentia</taxon>
        <taxon>Myomorpha</taxon>
        <taxon>Muroidea</taxon>
        <taxon>Cricetidae</taxon>
        <taxon>Arvicolinae</taxon>
        <taxon>Myodes</taxon>
    </lineage>
</organism>
<dbReference type="Proteomes" id="UP001488838">
    <property type="component" value="Unassembled WGS sequence"/>
</dbReference>
<dbReference type="AlphaFoldDB" id="A0AAW0K8Q3"/>
<keyword evidence="3" id="KW-0315">Glutamine amidotransferase</keyword>
<keyword evidence="2" id="KW-0061">Asparagine biosynthesis</keyword>
<dbReference type="InterPro" id="IPR051857">
    <property type="entry name" value="Asn_synthetase_domain"/>
</dbReference>
<feature type="domain" description="Sulfotransferase" evidence="5">
    <location>
        <begin position="131"/>
        <end position="160"/>
    </location>
</feature>
<dbReference type="PANTHER" id="PTHR45937:SF1">
    <property type="entry name" value="ASPARAGINE SYNTHETASE DOMAIN-CONTAINING PROTEIN 1"/>
    <property type="match status" value="1"/>
</dbReference>
<accession>A0AAW0K8Q3</accession>
<dbReference type="GO" id="GO:0008146">
    <property type="term" value="F:sulfotransferase activity"/>
    <property type="evidence" value="ECO:0007669"/>
    <property type="project" value="InterPro"/>
</dbReference>
<dbReference type="EC" id="2.8.2.-" evidence="4"/>
<evidence type="ECO:0000256" key="1">
    <source>
        <dbReference type="ARBA" id="ARBA00022605"/>
    </source>
</evidence>
<sequence>MSYENPASEKVLQACHKKASIEILFSGGVDSMVISALGDHRDPLAEPIDLLNVAFVSKRETGPAVSNIERKQESLHKTLSEEFCQGSAEVPDRFWMTALAAAVWFAARGIGCLVTQDAARSDKGPAEVILTGTIGDWKHHLTVKQNERFDMIFKKNMKNFPL</sequence>
<comment type="caution">
    <text evidence="6">The sequence shown here is derived from an EMBL/GenBank/DDBJ whole genome shotgun (WGS) entry which is preliminary data.</text>
</comment>
<keyword evidence="7" id="KW-1185">Reference proteome</keyword>
<name>A0AAW0K8Q3_MYOGA</name>
<dbReference type="InterPro" id="IPR027417">
    <property type="entry name" value="P-loop_NTPase"/>
</dbReference>
<gene>
    <name evidence="6" type="ORF">U0070_017838</name>
</gene>
<dbReference type="InterPro" id="IPR000863">
    <property type="entry name" value="Sulfotransferase_dom"/>
</dbReference>
<reference evidence="6 7" key="1">
    <citation type="journal article" date="2023" name="bioRxiv">
        <title>Conserved and derived expression patterns and positive selection on dental genes reveal complex evolutionary context of ever-growing rodent molars.</title>
        <authorList>
            <person name="Calamari Z.T."/>
            <person name="Song A."/>
            <person name="Cohen E."/>
            <person name="Akter M."/>
            <person name="Roy R.D."/>
            <person name="Hallikas O."/>
            <person name="Christensen M.M."/>
            <person name="Li P."/>
            <person name="Marangoni P."/>
            <person name="Jernvall J."/>
            <person name="Klein O.D."/>
        </authorList>
    </citation>
    <scope>NUCLEOTIDE SEQUENCE [LARGE SCALE GENOMIC DNA]</scope>
    <source>
        <strain evidence="6">V071</strain>
    </source>
</reference>
<evidence type="ECO:0000313" key="7">
    <source>
        <dbReference type="Proteomes" id="UP001488838"/>
    </source>
</evidence>
<dbReference type="EMBL" id="JBBHLL010000002">
    <property type="protein sequence ID" value="KAK7835302.1"/>
    <property type="molecule type" value="Genomic_DNA"/>
</dbReference>
<dbReference type="GO" id="GO:0006529">
    <property type="term" value="P:asparagine biosynthetic process"/>
    <property type="evidence" value="ECO:0007669"/>
    <property type="project" value="UniProtKB-KW"/>
</dbReference>
<comment type="similarity">
    <text evidence="4">Belongs to the sulfotransferase 1 family.</text>
</comment>
<dbReference type="Gene3D" id="3.40.50.300">
    <property type="entry name" value="P-loop containing nucleotide triphosphate hydrolases"/>
    <property type="match status" value="1"/>
</dbReference>